<name>A0ABU8H9A5_9BACI</name>
<dbReference type="InterPro" id="IPR040442">
    <property type="entry name" value="Pyrv_kinase-like_dom_sf"/>
</dbReference>
<protein>
    <submittedName>
        <fullName evidence="4">HpcH/HpaI aldolase/citrate lyase family protein</fullName>
    </submittedName>
</protein>
<comment type="cofactor">
    <cofactor evidence="1">
        <name>Mg(2+)</name>
        <dbReference type="ChEBI" id="CHEBI:18420"/>
    </cofactor>
</comment>
<proteinExistence type="predicted"/>
<keyword evidence="4" id="KW-0456">Lyase</keyword>
<dbReference type="GO" id="GO:0016829">
    <property type="term" value="F:lyase activity"/>
    <property type="evidence" value="ECO:0007669"/>
    <property type="project" value="UniProtKB-KW"/>
</dbReference>
<accession>A0ABU8H9A5</accession>
<reference evidence="4 5" key="1">
    <citation type="journal article" date="2018" name="J. Microbiol.">
        <title>Bacillus spongiae sp. nov., isolated from sponge of Jeju Island.</title>
        <authorList>
            <person name="Lee G.E."/>
            <person name="Im W.T."/>
            <person name="Park J.S."/>
        </authorList>
    </citation>
    <scope>NUCLEOTIDE SEQUENCE [LARGE SCALE GENOMIC DNA]</scope>
    <source>
        <strain evidence="4 5">135PIL107-10</strain>
    </source>
</reference>
<keyword evidence="2" id="KW-0479">Metal-binding</keyword>
<evidence type="ECO:0000256" key="1">
    <source>
        <dbReference type="ARBA" id="ARBA00001946"/>
    </source>
</evidence>
<evidence type="ECO:0000313" key="4">
    <source>
        <dbReference type="EMBL" id="MEI5905889.1"/>
    </source>
</evidence>
<dbReference type="SUPFAM" id="SSF51621">
    <property type="entry name" value="Phosphoenolpyruvate/pyruvate domain"/>
    <property type="match status" value="1"/>
</dbReference>
<evidence type="ECO:0000256" key="2">
    <source>
        <dbReference type="ARBA" id="ARBA00022723"/>
    </source>
</evidence>
<comment type="caution">
    <text evidence="4">The sequence shown here is derived from an EMBL/GenBank/DDBJ whole genome shotgun (WGS) entry which is preliminary data.</text>
</comment>
<dbReference type="PANTHER" id="PTHR32308:SF10">
    <property type="entry name" value="CITRATE LYASE SUBUNIT BETA"/>
    <property type="match status" value="1"/>
</dbReference>
<gene>
    <name evidence="4" type="ORF">WAK64_02260</name>
</gene>
<dbReference type="Gene3D" id="3.20.20.60">
    <property type="entry name" value="Phosphoenolpyruvate-binding domains"/>
    <property type="match status" value="1"/>
</dbReference>
<sequence length="395" mass="45118">MKHFDYLSDLQTKGVFYKEPSVVTKDTSKDILQYSLGATLYMPSIRTDISEVIVSRKYKELCSTVLCLEDSISDQEVTQAERNLVQQLQAVYLAVEQKHISIEELPLLFIRVRSSVQMKDIAEKLGQALNLVTGFAFPKCSVHNAEEFLQSLINISAKKETVLYALPIIETPDVLYKESRLSALTSLKRIFDKYEDFVLNIRIGATDFCGIYGIRRDSNTTIYEVSIIRDVISDIINFFGRNYTISGPVWEYFQQSPRILKPQLRQSPFIEGYGEEGLSVRMNMINHQIDGLINETLLDKANGLHGKTIIHPSHLQVVQSLQVVSKEEYIDALSIIENVDEGVIKSSFANKMNETKPHYEWAKKIMKKSTVFGVYHEKQSFIDVITESKQVSYSR</sequence>
<dbReference type="InterPro" id="IPR015813">
    <property type="entry name" value="Pyrv/PenolPyrv_kinase-like_dom"/>
</dbReference>
<dbReference type="InterPro" id="IPR039480">
    <property type="entry name" value="C-C_Bond_Lyase-like"/>
</dbReference>
<dbReference type="PANTHER" id="PTHR32308">
    <property type="entry name" value="LYASE BETA SUBUNIT, PUTATIVE (AFU_ORTHOLOGUE AFUA_4G13030)-RELATED"/>
    <property type="match status" value="1"/>
</dbReference>
<organism evidence="4 5">
    <name type="scientific">Bacillus spongiae</name>
    <dbReference type="NCBI Taxonomy" id="2683610"/>
    <lineage>
        <taxon>Bacteria</taxon>
        <taxon>Bacillati</taxon>
        <taxon>Bacillota</taxon>
        <taxon>Bacilli</taxon>
        <taxon>Bacillales</taxon>
        <taxon>Bacillaceae</taxon>
        <taxon>Bacillus</taxon>
    </lineage>
</organism>
<dbReference type="Pfam" id="PF15617">
    <property type="entry name" value="C-C_Bond_Lyase"/>
    <property type="match status" value="1"/>
</dbReference>
<evidence type="ECO:0000256" key="3">
    <source>
        <dbReference type="ARBA" id="ARBA00022842"/>
    </source>
</evidence>
<dbReference type="EMBL" id="JBBAXC010000002">
    <property type="protein sequence ID" value="MEI5905889.1"/>
    <property type="molecule type" value="Genomic_DNA"/>
</dbReference>
<dbReference type="RefSeq" id="WP_336585309.1">
    <property type="nucleotide sequence ID" value="NZ_JBBAXC010000002.1"/>
</dbReference>
<evidence type="ECO:0000313" key="5">
    <source>
        <dbReference type="Proteomes" id="UP001312865"/>
    </source>
</evidence>
<dbReference type="Proteomes" id="UP001312865">
    <property type="component" value="Unassembled WGS sequence"/>
</dbReference>
<keyword evidence="5" id="KW-1185">Reference proteome</keyword>
<keyword evidence="3" id="KW-0460">Magnesium</keyword>